<evidence type="ECO:0000313" key="1">
    <source>
        <dbReference type="EMBL" id="OJJ33560.1"/>
    </source>
</evidence>
<dbReference type="STRING" id="1073089.A0A1L9RF72"/>
<sequence length="191" mass="21197">MSSTPPPPPPPLIIRTTPLIPKPAVPSAGPPGAFLVELLVFNGSPFADHWAYWIRSHANPDIGVQIHADGDVRTGFRFEIKRSRDLRDDSPTTTIPLQWVSGRYFDEEAMLNYREAMIDNVPVCGFEASAYKVKAPEKSLNAIDETVSPGRIGKRITQRNCQTWIVEAADQLVEDGIFSKEVASYLHGIKQ</sequence>
<reference evidence="2" key="1">
    <citation type="journal article" date="2017" name="Genome Biol.">
        <title>Comparative genomics reveals high biological diversity and specific adaptations in the industrially and medically important fungal genus Aspergillus.</title>
        <authorList>
            <person name="de Vries R.P."/>
            <person name="Riley R."/>
            <person name="Wiebenga A."/>
            <person name="Aguilar-Osorio G."/>
            <person name="Amillis S."/>
            <person name="Uchima C.A."/>
            <person name="Anderluh G."/>
            <person name="Asadollahi M."/>
            <person name="Askin M."/>
            <person name="Barry K."/>
            <person name="Battaglia E."/>
            <person name="Bayram O."/>
            <person name="Benocci T."/>
            <person name="Braus-Stromeyer S.A."/>
            <person name="Caldana C."/>
            <person name="Canovas D."/>
            <person name="Cerqueira G.C."/>
            <person name="Chen F."/>
            <person name="Chen W."/>
            <person name="Choi C."/>
            <person name="Clum A."/>
            <person name="Dos Santos R.A."/>
            <person name="Damasio A.R."/>
            <person name="Diallinas G."/>
            <person name="Emri T."/>
            <person name="Fekete E."/>
            <person name="Flipphi M."/>
            <person name="Freyberg S."/>
            <person name="Gallo A."/>
            <person name="Gournas C."/>
            <person name="Habgood R."/>
            <person name="Hainaut M."/>
            <person name="Harispe M.L."/>
            <person name="Henrissat B."/>
            <person name="Hilden K.S."/>
            <person name="Hope R."/>
            <person name="Hossain A."/>
            <person name="Karabika E."/>
            <person name="Karaffa L."/>
            <person name="Karanyi Z."/>
            <person name="Krasevec N."/>
            <person name="Kuo A."/>
            <person name="Kusch H."/>
            <person name="LaButti K."/>
            <person name="Lagendijk E.L."/>
            <person name="Lapidus A."/>
            <person name="Levasseur A."/>
            <person name="Lindquist E."/>
            <person name="Lipzen A."/>
            <person name="Logrieco A.F."/>
            <person name="MacCabe A."/>
            <person name="Maekelae M.R."/>
            <person name="Malavazi I."/>
            <person name="Melin P."/>
            <person name="Meyer V."/>
            <person name="Mielnichuk N."/>
            <person name="Miskei M."/>
            <person name="Molnar A.P."/>
            <person name="Mule G."/>
            <person name="Ngan C.Y."/>
            <person name="Orejas M."/>
            <person name="Orosz E."/>
            <person name="Ouedraogo J.P."/>
            <person name="Overkamp K.M."/>
            <person name="Park H.-S."/>
            <person name="Perrone G."/>
            <person name="Piumi F."/>
            <person name="Punt P.J."/>
            <person name="Ram A.F."/>
            <person name="Ramon A."/>
            <person name="Rauscher S."/>
            <person name="Record E."/>
            <person name="Riano-Pachon D.M."/>
            <person name="Robert V."/>
            <person name="Roehrig J."/>
            <person name="Ruller R."/>
            <person name="Salamov A."/>
            <person name="Salih N.S."/>
            <person name="Samson R.A."/>
            <person name="Sandor E."/>
            <person name="Sanguinetti M."/>
            <person name="Schuetze T."/>
            <person name="Sepcic K."/>
            <person name="Shelest E."/>
            <person name="Sherlock G."/>
            <person name="Sophianopoulou V."/>
            <person name="Squina F.M."/>
            <person name="Sun H."/>
            <person name="Susca A."/>
            <person name="Todd R.B."/>
            <person name="Tsang A."/>
            <person name="Unkles S.E."/>
            <person name="van de Wiele N."/>
            <person name="van Rossen-Uffink D."/>
            <person name="Oliveira J.V."/>
            <person name="Vesth T.C."/>
            <person name="Visser J."/>
            <person name="Yu J.-H."/>
            <person name="Zhou M."/>
            <person name="Andersen M.R."/>
            <person name="Archer D.B."/>
            <person name="Baker S.E."/>
            <person name="Benoit I."/>
            <person name="Brakhage A.A."/>
            <person name="Braus G.H."/>
            <person name="Fischer R."/>
            <person name="Frisvad J.C."/>
            <person name="Goldman G.H."/>
            <person name="Houbraken J."/>
            <person name="Oakley B."/>
            <person name="Pocsi I."/>
            <person name="Scazzocchio C."/>
            <person name="Seiboth B."/>
            <person name="vanKuyk P.A."/>
            <person name="Wortman J."/>
            <person name="Dyer P.S."/>
            <person name="Grigoriev I.V."/>
        </authorList>
    </citation>
    <scope>NUCLEOTIDE SEQUENCE [LARGE SCALE GENOMIC DNA]</scope>
    <source>
        <strain evidence="2">DTO 134E9</strain>
    </source>
</reference>
<name>A0A1L9RF72_ASPWE</name>
<dbReference type="Proteomes" id="UP000184383">
    <property type="component" value="Unassembled WGS sequence"/>
</dbReference>
<proteinExistence type="predicted"/>
<organism evidence="1 2">
    <name type="scientific">Aspergillus wentii DTO 134E9</name>
    <dbReference type="NCBI Taxonomy" id="1073089"/>
    <lineage>
        <taxon>Eukaryota</taxon>
        <taxon>Fungi</taxon>
        <taxon>Dikarya</taxon>
        <taxon>Ascomycota</taxon>
        <taxon>Pezizomycotina</taxon>
        <taxon>Eurotiomycetes</taxon>
        <taxon>Eurotiomycetidae</taxon>
        <taxon>Eurotiales</taxon>
        <taxon>Aspergillaceae</taxon>
        <taxon>Aspergillus</taxon>
        <taxon>Aspergillus subgen. Cremei</taxon>
    </lineage>
</organism>
<keyword evidence="2" id="KW-1185">Reference proteome</keyword>
<dbReference type="AlphaFoldDB" id="A0A1L9RF72"/>
<gene>
    <name evidence="1" type="ORF">ASPWEDRAFT_53463</name>
</gene>
<dbReference type="EMBL" id="KV878214">
    <property type="protein sequence ID" value="OJJ33560.1"/>
    <property type="molecule type" value="Genomic_DNA"/>
</dbReference>
<dbReference type="VEuPathDB" id="FungiDB:ASPWEDRAFT_53463"/>
<dbReference type="RefSeq" id="XP_040687237.1">
    <property type="nucleotide sequence ID" value="XM_040837886.1"/>
</dbReference>
<accession>A0A1L9RF72</accession>
<evidence type="ECO:0000313" key="2">
    <source>
        <dbReference type="Proteomes" id="UP000184383"/>
    </source>
</evidence>
<dbReference type="InterPro" id="IPR046670">
    <property type="entry name" value="DUF6540"/>
</dbReference>
<dbReference type="OrthoDB" id="2999773at2759"/>
<dbReference type="Pfam" id="PF20174">
    <property type="entry name" value="DUF6540"/>
    <property type="match status" value="1"/>
</dbReference>
<protein>
    <submittedName>
        <fullName evidence="1">Uncharacterized protein</fullName>
    </submittedName>
</protein>
<dbReference type="GeneID" id="63753734"/>